<dbReference type="EMBL" id="HACG01051811">
    <property type="protein sequence ID" value="CEK98682.1"/>
    <property type="molecule type" value="Transcribed_RNA"/>
</dbReference>
<feature type="non-terminal residue" evidence="2">
    <location>
        <position position="68"/>
    </location>
</feature>
<sequence>LQCQWIPAHCDISGNERANKKAEVGIKLIQHKHPVSLPEIKEKYKKQLWSKHPQDNHQLTEQKTAHNN</sequence>
<evidence type="ECO:0000313" key="2">
    <source>
        <dbReference type="EMBL" id="CEK98682.1"/>
    </source>
</evidence>
<feature type="non-terminal residue" evidence="2">
    <location>
        <position position="1"/>
    </location>
</feature>
<evidence type="ECO:0000256" key="1">
    <source>
        <dbReference type="SAM" id="MobiDB-lite"/>
    </source>
</evidence>
<organism evidence="2">
    <name type="scientific">Arion vulgaris</name>
    <dbReference type="NCBI Taxonomy" id="1028688"/>
    <lineage>
        <taxon>Eukaryota</taxon>
        <taxon>Metazoa</taxon>
        <taxon>Spiralia</taxon>
        <taxon>Lophotrochozoa</taxon>
        <taxon>Mollusca</taxon>
        <taxon>Gastropoda</taxon>
        <taxon>Heterobranchia</taxon>
        <taxon>Euthyneura</taxon>
        <taxon>Panpulmonata</taxon>
        <taxon>Eupulmonata</taxon>
        <taxon>Stylommatophora</taxon>
        <taxon>Helicina</taxon>
        <taxon>Arionoidea</taxon>
        <taxon>Arionidae</taxon>
        <taxon>Arion</taxon>
    </lineage>
</organism>
<dbReference type="AlphaFoldDB" id="A0A0B7C0G2"/>
<reference evidence="2" key="1">
    <citation type="submission" date="2014-12" db="EMBL/GenBank/DDBJ databases">
        <title>Insight into the proteome of Arion vulgaris.</title>
        <authorList>
            <person name="Aradska J."/>
            <person name="Bulat T."/>
            <person name="Smidak R."/>
            <person name="Sarate P."/>
            <person name="Gangsoo J."/>
            <person name="Sialana F."/>
            <person name="Bilban M."/>
            <person name="Lubec G."/>
        </authorList>
    </citation>
    <scope>NUCLEOTIDE SEQUENCE</scope>
    <source>
        <tissue evidence="2">Skin</tissue>
    </source>
</reference>
<feature type="compositionally biased region" description="Basic and acidic residues" evidence="1">
    <location>
        <begin position="52"/>
        <end position="68"/>
    </location>
</feature>
<proteinExistence type="predicted"/>
<gene>
    <name evidence="2" type="primary">ORF219331</name>
</gene>
<evidence type="ECO:0008006" key="3">
    <source>
        <dbReference type="Google" id="ProtNLM"/>
    </source>
</evidence>
<accession>A0A0B7C0G2</accession>
<feature type="region of interest" description="Disordered" evidence="1">
    <location>
        <begin position="48"/>
        <end position="68"/>
    </location>
</feature>
<name>A0A0B7C0G2_9EUPU</name>
<protein>
    <recommendedName>
        <fullName evidence="3">RNase H type-1 domain-containing protein</fullName>
    </recommendedName>
</protein>